<organism evidence="4 5">
    <name type="scientific">Roseateles terrae</name>
    <dbReference type="NCBI Taxonomy" id="431060"/>
    <lineage>
        <taxon>Bacteria</taxon>
        <taxon>Pseudomonadati</taxon>
        <taxon>Pseudomonadota</taxon>
        <taxon>Betaproteobacteria</taxon>
        <taxon>Burkholderiales</taxon>
        <taxon>Sphaerotilaceae</taxon>
        <taxon>Roseateles</taxon>
    </lineage>
</organism>
<feature type="signal peptide" evidence="1">
    <location>
        <begin position="1"/>
        <end position="21"/>
    </location>
</feature>
<proteinExistence type="predicted"/>
<dbReference type="Gene3D" id="3.40.50.1820">
    <property type="entry name" value="alpha/beta hydrolase"/>
    <property type="match status" value="1"/>
</dbReference>
<dbReference type="SUPFAM" id="SSF53474">
    <property type="entry name" value="alpha/beta-Hydrolases"/>
    <property type="match status" value="1"/>
</dbReference>
<dbReference type="InterPro" id="IPR002469">
    <property type="entry name" value="Peptidase_S9B_N"/>
</dbReference>
<keyword evidence="4" id="KW-0378">Hydrolase</keyword>
<dbReference type="InterPro" id="IPR050278">
    <property type="entry name" value="Serine_Prot_S9B/DPPIV"/>
</dbReference>
<gene>
    <name evidence="4" type="ORF">FHS28_002797</name>
</gene>
<accession>A0ABR6GTF2</accession>
<dbReference type="InterPro" id="IPR001375">
    <property type="entry name" value="Peptidase_S9_cat"/>
</dbReference>
<dbReference type="Pfam" id="PF00930">
    <property type="entry name" value="DPPIV_N"/>
    <property type="match status" value="1"/>
</dbReference>
<dbReference type="Gene3D" id="2.140.10.30">
    <property type="entry name" value="Dipeptidylpeptidase IV, N-terminal domain"/>
    <property type="match status" value="1"/>
</dbReference>
<dbReference type="GO" id="GO:0016787">
    <property type="term" value="F:hydrolase activity"/>
    <property type="evidence" value="ECO:0007669"/>
    <property type="project" value="UniProtKB-KW"/>
</dbReference>
<dbReference type="Pfam" id="PF00326">
    <property type="entry name" value="Peptidase_S9"/>
    <property type="match status" value="1"/>
</dbReference>
<name>A0ABR6GTF2_9BURK</name>
<dbReference type="RefSeq" id="WP_088451383.1">
    <property type="nucleotide sequence ID" value="NZ_JACHXO010000004.1"/>
</dbReference>
<feature type="domain" description="Peptidase S9 prolyl oligopeptidase catalytic" evidence="2">
    <location>
        <begin position="706"/>
        <end position="905"/>
    </location>
</feature>
<feature type="chain" id="PRO_5046113125" evidence="1">
    <location>
        <begin position="22"/>
        <end position="909"/>
    </location>
</feature>
<sequence length="909" mass="100605">MKHWILSTVALATLASGLALGDGAAHAAASAPAAPTTALAATPSSLTLEQLFRAESYRGEAAKDARFSADGRYLAYLWNPFGEPGSDLYVHDTQTGKTVRVSSPTLMAMVETPENLDRFARKLQQKRDEQAERQAKEEAQAAYLRGEKVDLDQWERKALEALRTELIQRKARDDARKASEKALWGDTAASGVVAASAAASAASGAASGAASSAASATADARKPAKDPKDMALWELRDELKKQRERDKLKPEDLYPGVTQFVWASKGDELTFSYRGQLLRWKVGSDRAQPLLSIGRTLKPVAYTPDDRAVIAQDETRVLRVQLASSGVEVINRELFNPDDEDRKFKIAQTTLSENGRWMALMAEAPLTTPDGKPAPKPGRQVEIMSYSERFATAKKVDREVSDDKRGLPAVALFIRPVPAAGETPARQPEPVFSHPGGDVWFEMSPVVWARDGSHYAFATFEREKGLYRVYLGQPDGKPSVVVERRAPIHHELVNVMTPQFTPDNRDLVVMLADKGWRQPYAMRLQGADRSVRPLVQGEFEAYQVLGFTPDAQTMFVVANKDDYAAMNLWRVDLKDGRMTALGRAPEFHRNATVSRNGQWLAATAGDWAHLPELKLIKGQASPRGAEPGRVLTSSHDPAWAQVNLMQPERFSYANRHGDPIQAYVFKPKGWQASDRRPGIVYVYGGPLNDRHLVETDSFQNTGYLFAMYMAAKHGFVTVTVDPRGHSNYGERFADANWQQPGQPQAEDLEDLVAYMKANFGVDGQRLGLNGWSFGGFQTQYTLYTKPDLFAAGIAGAGPTEWENYNSWYSGRTIGPVDRTKPVLRQYSLLPLARQLKKPLLLVHGMQDPNVLYQDTVNVYRALLESGKEGLVELFLDPDGVHALGGAVKPVGQHRKYEAFWLQHLGTATR</sequence>
<reference evidence="4 5" key="1">
    <citation type="submission" date="2020-08" db="EMBL/GenBank/DDBJ databases">
        <title>Genomic Encyclopedia of Type Strains, Phase III (KMG-III): the genomes of soil and plant-associated and newly described type strains.</title>
        <authorList>
            <person name="Whitman W."/>
        </authorList>
    </citation>
    <scope>NUCLEOTIDE SEQUENCE [LARGE SCALE GENOMIC DNA]</scope>
    <source>
        <strain evidence="4 5">CECT 7247</strain>
    </source>
</reference>
<keyword evidence="5" id="KW-1185">Reference proteome</keyword>
<dbReference type="PANTHER" id="PTHR11731:SF193">
    <property type="entry name" value="DIPEPTIDYL PEPTIDASE 9"/>
    <property type="match status" value="1"/>
</dbReference>
<dbReference type="SUPFAM" id="SSF82171">
    <property type="entry name" value="DPP6 N-terminal domain-like"/>
    <property type="match status" value="1"/>
</dbReference>
<evidence type="ECO:0000259" key="3">
    <source>
        <dbReference type="Pfam" id="PF00930"/>
    </source>
</evidence>
<evidence type="ECO:0000313" key="5">
    <source>
        <dbReference type="Proteomes" id="UP000574369"/>
    </source>
</evidence>
<evidence type="ECO:0000313" key="4">
    <source>
        <dbReference type="EMBL" id="MBB3195394.1"/>
    </source>
</evidence>
<dbReference type="InterPro" id="IPR029058">
    <property type="entry name" value="AB_hydrolase_fold"/>
</dbReference>
<feature type="domain" description="Dipeptidylpeptidase IV N-terminal" evidence="3">
    <location>
        <begin position="444"/>
        <end position="601"/>
    </location>
</feature>
<evidence type="ECO:0000256" key="1">
    <source>
        <dbReference type="SAM" id="SignalP"/>
    </source>
</evidence>
<evidence type="ECO:0000259" key="2">
    <source>
        <dbReference type="Pfam" id="PF00326"/>
    </source>
</evidence>
<dbReference type="EMBL" id="JACHXO010000004">
    <property type="protein sequence ID" value="MBB3195394.1"/>
    <property type="molecule type" value="Genomic_DNA"/>
</dbReference>
<protein>
    <submittedName>
        <fullName evidence="4">Dienelactone hydrolase</fullName>
    </submittedName>
</protein>
<dbReference type="Proteomes" id="UP000574369">
    <property type="component" value="Unassembled WGS sequence"/>
</dbReference>
<dbReference type="PANTHER" id="PTHR11731">
    <property type="entry name" value="PROTEASE FAMILY S9B,C DIPEPTIDYL-PEPTIDASE IV-RELATED"/>
    <property type="match status" value="1"/>
</dbReference>
<comment type="caution">
    <text evidence="4">The sequence shown here is derived from an EMBL/GenBank/DDBJ whole genome shotgun (WGS) entry which is preliminary data.</text>
</comment>
<keyword evidence="1" id="KW-0732">Signal</keyword>